<sequence length="105" mass="11680">MKSANEVSSSLRRFRYSSQYSPIVGHRSPPTSPPAIQFLLVQTRPWDPTDKNLPPRLLALIMNTGTPLTSTRVAPIQPHGDTNTATHNNRATNPSSRFLIKSFIL</sequence>
<organism evidence="2 3">
    <name type="scientific">Nesidiocoris tenuis</name>
    <dbReference type="NCBI Taxonomy" id="355587"/>
    <lineage>
        <taxon>Eukaryota</taxon>
        <taxon>Metazoa</taxon>
        <taxon>Ecdysozoa</taxon>
        <taxon>Arthropoda</taxon>
        <taxon>Hexapoda</taxon>
        <taxon>Insecta</taxon>
        <taxon>Pterygota</taxon>
        <taxon>Neoptera</taxon>
        <taxon>Paraneoptera</taxon>
        <taxon>Hemiptera</taxon>
        <taxon>Heteroptera</taxon>
        <taxon>Panheteroptera</taxon>
        <taxon>Cimicomorpha</taxon>
        <taxon>Miridae</taxon>
        <taxon>Dicyphina</taxon>
        <taxon>Nesidiocoris</taxon>
    </lineage>
</organism>
<dbReference type="EMBL" id="AP028916">
    <property type="protein sequence ID" value="BES97870.1"/>
    <property type="molecule type" value="Genomic_DNA"/>
</dbReference>
<dbReference type="Proteomes" id="UP001307889">
    <property type="component" value="Chromosome 8"/>
</dbReference>
<feature type="compositionally biased region" description="Low complexity" evidence="1">
    <location>
        <begin position="82"/>
        <end position="93"/>
    </location>
</feature>
<feature type="region of interest" description="Disordered" evidence="1">
    <location>
        <begin position="69"/>
        <end position="93"/>
    </location>
</feature>
<name>A0ABN7B0D8_9HEMI</name>
<reference evidence="2 3" key="1">
    <citation type="submission" date="2023-09" db="EMBL/GenBank/DDBJ databases">
        <title>Nesidiocoris tenuis whole genome shotgun sequence.</title>
        <authorList>
            <person name="Shibata T."/>
            <person name="Shimoda M."/>
            <person name="Kobayashi T."/>
            <person name="Uehara T."/>
        </authorList>
    </citation>
    <scope>NUCLEOTIDE SEQUENCE [LARGE SCALE GENOMIC DNA]</scope>
    <source>
        <strain evidence="2 3">Japan</strain>
    </source>
</reference>
<evidence type="ECO:0000256" key="1">
    <source>
        <dbReference type="SAM" id="MobiDB-lite"/>
    </source>
</evidence>
<evidence type="ECO:0000313" key="3">
    <source>
        <dbReference type="Proteomes" id="UP001307889"/>
    </source>
</evidence>
<proteinExistence type="predicted"/>
<gene>
    <name evidence="2" type="ORF">NTJ_10684</name>
</gene>
<evidence type="ECO:0000313" key="2">
    <source>
        <dbReference type="EMBL" id="BES97870.1"/>
    </source>
</evidence>
<protein>
    <submittedName>
        <fullName evidence="2">Uncharacterized protein</fullName>
    </submittedName>
</protein>
<accession>A0ABN7B0D8</accession>
<keyword evidence="3" id="KW-1185">Reference proteome</keyword>